<dbReference type="Proteomes" id="UP000314294">
    <property type="component" value="Unassembled WGS sequence"/>
</dbReference>
<dbReference type="EMBL" id="SRLO01000950">
    <property type="protein sequence ID" value="TNN43691.1"/>
    <property type="molecule type" value="Genomic_DNA"/>
</dbReference>
<name>A0A4Z2FRS0_9TELE</name>
<protein>
    <submittedName>
        <fullName evidence="2">Uncharacterized protein</fullName>
    </submittedName>
</protein>
<comment type="caution">
    <text evidence="2">The sequence shown here is derived from an EMBL/GenBank/DDBJ whole genome shotgun (WGS) entry which is preliminary data.</text>
</comment>
<keyword evidence="1" id="KW-0472">Membrane</keyword>
<feature type="transmembrane region" description="Helical" evidence="1">
    <location>
        <begin position="12"/>
        <end position="38"/>
    </location>
</feature>
<keyword evidence="1" id="KW-1133">Transmembrane helix</keyword>
<gene>
    <name evidence="2" type="ORF">EYF80_046108</name>
</gene>
<keyword evidence="1" id="KW-0812">Transmembrane</keyword>
<sequence>MCIIGCMQLSLIITIIITIITIIITIITIIITIIIIIIRDPETVSCHPLLVQRTTDEYRRKGVSTRPFPSGS</sequence>
<keyword evidence="3" id="KW-1185">Reference proteome</keyword>
<proteinExistence type="predicted"/>
<evidence type="ECO:0000313" key="3">
    <source>
        <dbReference type="Proteomes" id="UP000314294"/>
    </source>
</evidence>
<organism evidence="2 3">
    <name type="scientific">Liparis tanakae</name>
    <name type="common">Tanaka's snailfish</name>
    <dbReference type="NCBI Taxonomy" id="230148"/>
    <lineage>
        <taxon>Eukaryota</taxon>
        <taxon>Metazoa</taxon>
        <taxon>Chordata</taxon>
        <taxon>Craniata</taxon>
        <taxon>Vertebrata</taxon>
        <taxon>Euteleostomi</taxon>
        <taxon>Actinopterygii</taxon>
        <taxon>Neopterygii</taxon>
        <taxon>Teleostei</taxon>
        <taxon>Neoteleostei</taxon>
        <taxon>Acanthomorphata</taxon>
        <taxon>Eupercaria</taxon>
        <taxon>Perciformes</taxon>
        <taxon>Cottioidei</taxon>
        <taxon>Cottales</taxon>
        <taxon>Liparidae</taxon>
        <taxon>Liparis</taxon>
    </lineage>
</organism>
<evidence type="ECO:0000313" key="2">
    <source>
        <dbReference type="EMBL" id="TNN43691.1"/>
    </source>
</evidence>
<reference evidence="2 3" key="1">
    <citation type="submission" date="2019-03" db="EMBL/GenBank/DDBJ databases">
        <title>First draft genome of Liparis tanakae, snailfish: a comprehensive survey of snailfish specific genes.</title>
        <authorList>
            <person name="Kim W."/>
            <person name="Song I."/>
            <person name="Jeong J.-H."/>
            <person name="Kim D."/>
            <person name="Kim S."/>
            <person name="Ryu S."/>
            <person name="Song J.Y."/>
            <person name="Lee S.K."/>
        </authorList>
    </citation>
    <scope>NUCLEOTIDE SEQUENCE [LARGE SCALE GENOMIC DNA]</scope>
    <source>
        <tissue evidence="2">Muscle</tissue>
    </source>
</reference>
<evidence type="ECO:0000256" key="1">
    <source>
        <dbReference type="SAM" id="Phobius"/>
    </source>
</evidence>
<dbReference type="AlphaFoldDB" id="A0A4Z2FRS0"/>
<accession>A0A4Z2FRS0</accession>